<feature type="domain" description="GNAT-like C-terminal" evidence="2">
    <location>
        <begin position="160"/>
        <end position="383"/>
    </location>
</feature>
<dbReference type="GO" id="GO:0016746">
    <property type="term" value="F:acyltransferase activity"/>
    <property type="evidence" value="ECO:0007669"/>
    <property type="project" value="UniProtKB-KW"/>
</dbReference>
<dbReference type="Pfam" id="PF18164">
    <property type="entry name" value="GNAT_C"/>
    <property type="match status" value="1"/>
</dbReference>
<keyword evidence="4" id="KW-1185">Reference proteome</keyword>
<accession>A0ABW3HSA2</accession>
<dbReference type="Gene3D" id="3.40.630.120">
    <property type="match status" value="1"/>
</dbReference>
<dbReference type="InterPro" id="IPR041644">
    <property type="entry name" value="GNAT_C"/>
</dbReference>
<proteinExistence type="predicted"/>
<gene>
    <name evidence="3" type="ORF">ACFQ2I_13735</name>
</gene>
<evidence type="ECO:0000259" key="2">
    <source>
        <dbReference type="Pfam" id="PF18164"/>
    </source>
</evidence>
<name>A0ABW3HSA2_9BACL</name>
<protein>
    <submittedName>
        <fullName evidence="3">Acyltransferase domain-containing protein</fullName>
    </submittedName>
</protein>
<dbReference type="Pfam" id="PF18082">
    <property type="entry name" value="NAT_N"/>
    <property type="match status" value="1"/>
</dbReference>
<evidence type="ECO:0000313" key="3">
    <source>
        <dbReference type="EMBL" id="MFD0960449.1"/>
    </source>
</evidence>
<evidence type="ECO:0000313" key="4">
    <source>
        <dbReference type="Proteomes" id="UP001596989"/>
    </source>
</evidence>
<sequence>MNAKAVFHNHNNCLDDIYIAEAASFLQLDSQIAEAFRDAAAIVREDATLLAIVAAVAQRLEAAPMEDFDRISDYIGEQLRKHSQHANHMMGSKDGMLAALLLLQMMPWTYRYYRKLTIPDAIFVHTMSDLSIWMVHHYREHGEWGVSNLGWLFNHLGGRLFRLGRLQFKLSRFPYAAVVFRHMHDGRLLALSEGGVSYRMDGRVDGTNGIYEEDRFKRIARFQAEDEGFTGLPINGEGLAHDEEAYLSASEWKPVLRRGDCALEVHIAEGSKLDHELCRASMEEAISFYSTYFPEQPFHVFVCTSWLLDAQLQAILPAQSNIVKFQRDFHLLPVKSDERETYERVFGSGTLDITKDQGDTSLRRAIIAHVESGRRLHGGGGFILRDELGSYAK</sequence>
<dbReference type="InterPro" id="IPR041273">
    <property type="entry name" value="NAT_N"/>
</dbReference>
<dbReference type="Proteomes" id="UP001596989">
    <property type="component" value="Unassembled WGS sequence"/>
</dbReference>
<feature type="domain" description="N-acyltransferase N-terminal" evidence="1">
    <location>
        <begin position="21"/>
        <end position="157"/>
    </location>
</feature>
<dbReference type="RefSeq" id="WP_377564949.1">
    <property type="nucleotide sequence ID" value="NZ_JBHTJZ010000021.1"/>
</dbReference>
<keyword evidence="3" id="KW-0808">Transferase</keyword>
<keyword evidence="3" id="KW-0012">Acyltransferase</keyword>
<dbReference type="EMBL" id="JBHTJZ010000021">
    <property type="protein sequence ID" value="MFD0960449.1"/>
    <property type="molecule type" value="Genomic_DNA"/>
</dbReference>
<reference evidence="4" key="1">
    <citation type="journal article" date="2019" name="Int. J. Syst. Evol. Microbiol.">
        <title>The Global Catalogue of Microorganisms (GCM) 10K type strain sequencing project: providing services to taxonomists for standard genome sequencing and annotation.</title>
        <authorList>
            <consortium name="The Broad Institute Genomics Platform"/>
            <consortium name="The Broad Institute Genome Sequencing Center for Infectious Disease"/>
            <person name="Wu L."/>
            <person name="Ma J."/>
        </authorList>
    </citation>
    <scope>NUCLEOTIDE SEQUENCE [LARGE SCALE GENOMIC DNA]</scope>
    <source>
        <strain evidence="4">CCUG 59129</strain>
    </source>
</reference>
<comment type="caution">
    <text evidence="3">The sequence shown here is derived from an EMBL/GenBank/DDBJ whole genome shotgun (WGS) entry which is preliminary data.</text>
</comment>
<organism evidence="3 4">
    <name type="scientific">Paenibacillus chungangensis</name>
    <dbReference type="NCBI Taxonomy" id="696535"/>
    <lineage>
        <taxon>Bacteria</taxon>
        <taxon>Bacillati</taxon>
        <taxon>Bacillota</taxon>
        <taxon>Bacilli</taxon>
        <taxon>Bacillales</taxon>
        <taxon>Paenibacillaceae</taxon>
        <taxon>Paenibacillus</taxon>
    </lineage>
</organism>
<evidence type="ECO:0000259" key="1">
    <source>
        <dbReference type="Pfam" id="PF18082"/>
    </source>
</evidence>